<dbReference type="Pfam" id="PF20209">
    <property type="entry name" value="DUF6570"/>
    <property type="match status" value="1"/>
</dbReference>
<name>A0A9N9B7F7_9GLOM</name>
<proteinExistence type="predicted"/>
<feature type="compositionally biased region" description="Basic and acidic residues" evidence="1">
    <location>
        <begin position="1"/>
        <end position="57"/>
    </location>
</feature>
<dbReference type="AlphaFoldDB" id="A0A9N9B7F7"/>
<evidence type="ECO:0000313" key="4">
    <source>
        <dbReference type="Proteomes" id="UP000789396"/>
    </source>
</evidence>
<feature type="region of interest" description="Disordered" evidence="1">
    <location>
        <begin position="1"/>
        <end position="98"/>
    </location>
</feature>
<sequence length="275" mass="32160">MSGNLKEDALRKRKSRENETLDQRQKRLARDRENKAKRKNEESAEERKEHLDKEKKQKQQHRALNNLDVTGGRLNDQENEQTDKNIPKKFSAENNIDPGDVPEELQGLTEIEKMLIAQIFLVILVYCLREGQYAYKRNVINFPQDVHEFVTHLPRHPSSLDVLVVRRQFLSGPAFRDFNVRYVKVARVLLWLKANNRYYTNIDIDNEALQLLPENGTIDNHLQQILNRILCNSNPNDLLLASFQKLLLYTVAERDISVQETCYHLLGIPLYHSCC</sequence>
<dbReference type="OrthoDB" id="2448314at2759"/>
<protein>
    <submittedName>
        <fullName evidence="3">17156_t:CDS:1</fullName>
    </submittedName>
</protein>
<organism evidence="3 4">
    <name type="scientific">Racocetra fulgida</name>
    <dbReference type="NCBI Taxonomy" id="60492"/>
    <lineage>
        <taxon>Eukaryota</taxon>
        <taxon>Fungi</taxon>
        <taxon>Fungi incertae sedis</taxon>
        <taxon>Mucoromycota</taxon>
        <taxon>Glomeromycotina</taxon>
        <taxon>Glomeromycetes</taxon>
        <taxon>Diversisporales</taxon>
        <taxon>Gigasporaceae</taxon>
        <taxon>Racocetra</taxon>
    </lineage>
</organism>
<evidence type="ECO:0000256" key="1">
    <source>
        <dbReference type="SAM" id="MobiDB-lite"/>
    </source>
</evidence>
<evidence type="ECO:0000313" key="3">
    <source>
        <dbReference type="EMBL" id="CAG8555855.1"/>
    </source>
</evidence>
<keyword evidence="4" id="KW-1185">Reference proteome</keyword>
<feature type="domain" description="DUF6570" evidence="2">
    <location>
        <begin position="84"/>
        <end position="210"/>
    </location>
</feature>
<dbReference type="EMBL" id="CAJVPZ010005068">
    <property type="protein sequence ID" value="CAG8555855.1"/>
    <property type="molecule type" value="Genomic_DNA"/>
</dbReference>
<accession>A0A9N9B7F7</accession>
<comment type="caution">
    <text evidence="3">The sequence shown here is derived from an EMBL/GenBank/DDBJ whole genome shotgun (WGS) entry which is preliminary data.</text>
</comment>
<reference evidence="3" key="1">
    <citation type="submission" date="2021-06" db="EMBL/GenBank/DDBJ databases">
        <authorList>
            <person name="Kallberg Y."/>
            <person name="Tangrot J."/>
            <person name="Rosling A."/>
        </authorList>
    </citation>
    <scope>NUCLEOTIDE SEQUENCE</scope>
    <source>
        <strain evidence="3">IN212</strain>
    </source>
</reference>
<dbReference type="InterPro" id="IPR046700">
    <property type="entry name" value="DUF6570"/>
</dbReference>
<gene>
    <name evidence="3" type="ORF">RFULGI_LOCUS4848</name>
</gene>
<dbReference type="Proteomes" id="UP000789396">
    <property type="component" value="Unassembled WGS sequence"/>
</dbReference>
<evidence type="ECO:0000259" key="2">
    <source>
        <dbReference type="Pfam" id="PF20209"/>
    </source>
</evidence>